<evidence type="ECO:0000259" key="1">
    <source>
        <dbReference type="Pfam" id="PF13737"/>
    </source>
</evidence>
<comment type="caution">
    <text evidence="2">The sequence shown here is derived from an EMBL/GenBank/DDBJ whole genome shotgun (WGS) entry which is preliminary data.</text>
</comment>
<organism evidence="2">
    <name type="scientific">marine sediment metagenome</name>
    <dbReference type="NCBI Taxonomy" id="412755"/>
    <lineage>
        <taxon>unclassified sequences</taxon>
        <taxon>metagenomes</taxon>
        <taxon>ecological metagenomes</taxon>
    </lineage>
</organism>
<dbReference type="InterPro" id="IPR025668">
    <property type="entry name" value="Tnp_DDE_dom"/>
</dbReference>
<dbReference type="Pfam" id="PF13737">
    <property type="entry name" value="DDE_Tnp_1_5"/>
    <property type="match status" value="1"/>
</dbReference>
<protein>
    <recommendedName>
        <fullName evidence="1">Transposase DDE domain-containing protein</fullName>
    </recommendedName>
</protein>
<dbReference type="InterPro" id="IPR053172">
    <property type="entry name" value="Tn903_transposase"/>
</dbReference>
<reference evidence="2" key="1">
    <citation type="journal article" date="2014" name="Front. Microbiol.">
        <title>High frequency of phylogenetically diverse reductive dehalogenase-homologous genes in deep subseafloor sedimentary metagenomes.</title>
        <authorList>
            <person name="Kawai M."/>
            <person name="Futagami T."/>
            <person name="Toyoda A."/>
            <person name="Takaki Y."/>
            <person name="Nishi S."/>
            <person name="Hori S."/>
            <person name="Arai W."/>
            <person name="Tsubouchi T."/>
            <person name="Morono Y."/>
            <person name="Uchiyama I."/>
            <person name="Ito T."/>
            <person name="Fujiyama A."/>
            <person name="Inagaki F."/>
            <person name="Takami H."/>
        </authorList>
    </citation>
    <scope>NUCLEOTIDE SEQUENCE</scope>
    <source>
        <strain evidence="2">Expedition CK06-06</strain>
    </source>
</reference>
<dbReference type="EMBL" id="BARV01029133">
    <property type="protein sequence ID" value="GAI41525.1"/>
    <property type="molecule type" value="Genomic_DNA"/>
</dbReference>
<feature type="non-terminal residue" evidence="2">
    <location>
        <position position="217"/>
    </location>
</feature>
<dbReference type="PANTHER" id="PTHR34631:SF3">
    <property type="entry name" value="ISSOD12 TRANSPOSASE TNPA_ISSOD12"/>
    <property type="match status" value="1"/>
</dbReference>
<accession>X1PR40</accession>
<name>X1PR40_9ZZZZ</name>
<feature type="domain" description="Transposase DDE" evidence="1">
    <location>
        <begin position="29"/>
        <end position="138"/>
    </location>
</feature>
<evidence type="ECO:0000313" key="2">
    <source>
        <dbReference type="EMBL" id="GAI41525.1"/>
    </source>
</evidence>
<gene>
    <name evidence="2" type="ORF">S06H3_46516</name>
</gene>
<proteinExistence type="predicted"/>
<sequence>MRKDEHKRSEPKGVYRVRNWASYNAGLIARGDVTMWVDESVLGTAPDGTLPRRGRPHIYPDAAIQMLLGLKQVFRLPLRALQGFACSLRKLAFPELPVPNYTTLSRRAQELAVKLPAMYTSEPMHLLVDSTGVKLYGEGEWKVRKHGYSKRRTWRKVHLAMDANTGQVCAALMTHQDVADADALSDLLDQIPADVPIDTVGGDGAYDTRQCHDQIEA</sequence>
<dbReference type="AlphaFoldDB" id="X1PR40"/>
<dbReference type="NCBIfam" id="NF033579">
    <property type="entry name" value="transpos_IS5_2"/>
    <property type="match status" value="1"/>
</dbReference>
<dbReference type="InterPro" id="IPR053520">
    <property type="entry name" value="Transposase_Tn903"/>
</dbReference>
<dbReference type="PANTHER" id="PTHR34631">
    <property type="match status" value="1"/>
</dbReference>